<dbReference type="Gene3D" id="3.40.50.1700">
    <property type="entry name" value="Glycoside hydrolase family 3 C-terminal domain"/>
    <property type="match status" value="1"/>
</dbReference>
<comment type="caution">
    <text evidence="11">The sequence shown here is derived from an EMBL/GenBank/DDBJ whole genome shotgun (WGS) entry which is preliminary data.</text>
</comment>
<evidence type="ECO:0000256" key="7">
    <source>
        <dbReference type="ARBA" id="ARBA00023295"/>
    </source>
</evidence>
<dbReference type="AlphaFoldDB" id="A0AAV9WVH2"/>
<dbReference type="InterPro" id="IPR001764">
    <property type="entry name" value="Glyco_hydro_3_N"/>
</dbReference>
<dbReference type="Pfam" id="PF00933">
    <property type="entry name" value="Glyco_hydro_3"/>
    <property type="match status" value="1"/>
</dbReference>
<organism evidence="11 12">
    <name type="scientific">Orbilia ellipsospora</name>
    <dbReference type="NCBI Taxonomy" id="2528407"/>
    <lineage>
        <taxon>Eukaryota</taxon>
        <taxon>Fungi</taxon>
        <taxon>Dikarya</taxon>
        <taxon>Ascomycota</taxon>
        <taxon>Pezizomycotina</taxon>
        <taxon>Orbiliomycetes</taxon>
        <taxon>Orbiliales</taxon>
        <taxon>Orbiliaceae</taxon>
        <taxon>Orbilia</taxon>
    </lineage>
</organism>
<evidence type="ECO:0000259" key="10">
    <source>
        <dbReference type="SMART" id="SM01217"/>
    </source>
</evidence>
<dbReference type="PANTHER" id="PTHR30620">
    <property type="entry name" value="PERIPLASMIC BETA-GLUCOSIDASE-RELATED"/>
    <property type="match status" value="1"/>
</dbReference>
<dbReference type="GO" id="GO:0008422">
    <property type="term" value="F:beta-glucosidase activity"/>
    <property type="evidence" value="ECO:0007669"/>
    <property type="project" value="UniProtKB-EC"/>
</dbReference>
<evidence type="ECO:0000256" key="6">
    <source>
        <dbReference type="ARBA" id="ARBA00023277"/>
    </source>
</evidence>
<evidence type="ECO:0000256" key="1">
    <source>
        <dbReference type="ARBA" id="ARBA00000448"/>
    </source>
</evidence>
<dbReference type="SMART" id="SM01217">
    <property type="entry name" value="Fn3_like"/>
    <property type="match status" value="1"/>
</dbReference>
<feature type="signal peptide" evidence="9">
    <location>
        <begin position="1"/>
        <end position="20"/>
    </location>
</feature>
<feature type="domain" description="Fibronectin type III-like" evidence="10">
    <location>
        <begin position="706"/>
        <end position="775"/>
    </location>
</feature>
<sequence>MRVSSITGGLLLAAVQLAHAIPQGSVPSNAVYKDPKASIDDRIADLLSRMTIDEKLGQLMQGDLSNWIDINTGAYNRTGLLNNFVYKQGSFYVGYPIPWDWLADGINKGQKYLVEETRLGIPALVQTEGLHGFLIPNATIFNSPIGFGSSFNPDLVKKAADVIGKEAIAFGVSQLFAPVADLARELRFGRVEECTSEDSFLASTIVTSVVEGFQGRGVAAMLKHFVGASNPEGGINCGPVHGGERELRTTWLHAFKKPIVEGGAMSIMSGYTAYDGIPTVADHHVLTDILRNEWGYEYYVMSDAGSTDRLSDAFKMCPDKTTQAGRECITTKVLTAGNDVEMGGGSFNFRSIANLTSSGKLDMAVVDTAVGRQLRTKFALGLFENPYGSVPPTKLDREVHTDRNVAVALELDRESIVLLENHDKTLPLSKSAKVAVIGPMAHGFMNYGDYVPYKSSQRGVTPYDGISAKIGAKNVVYAKGCERWSNDESGFPEAVNAANSADVAVVVVGTWSRDQNELWAGLNATTGEHVDVSNLNLVGAQAKLVKAIADTKKPTVVVFSSGKPITEDWIANYTSALVQQFYPSEQGGNALADVLFGDYNPSGKLSVSFPHDVGTAPAFYDYLNSARSWPDPGKVYDNGTIVFGHNYVLNNPVPWYTFGFGRSYTTFKFANVKLNKKTVAWSEAQTTGTITAIVDVTNTGDRDGQEVVQVYISQAVSSVVTPNQLLKGFQKVMLKAGETQNVRIQIPVSDLGLWNQQMKYEVERGDYLVGVGNSPIDIFGTATFSVV</sequence>
<keyword evidence="12" id="KW-1185">Reference proteome</keyword>
<dbReference type="PANTHER" id="PTHR30620:SF117">
    <property type="entry name" value="BETA-1,4-XYLOSIDASE (EUROFUNG)"/>
    <property type="match status" value="1"/>
</dbReference>
<protein>
    <recommendedName>
        <fullName evidence="3">beta-glucosidase</fullName>
        <ecNumber evidence="3">3.2.1.21</ecNumber>
    </recommendedName>
</protein>
<keyword evidence="7" id="KW-0326">Glycosidase</keyword>
<dbReference type="Pfam" id="PF14310">
    <property type="entry name" value="Fn3-like"/>
    <property type="match status" value="1"/>
</dbReference>
<proteinExistence type="inferred from homology"/>
<dbReference type="GO" id="GO:0009251">
    <property type="term" value="P:glucan catabolic process"/>
    <property type="evidence" value="ECO:0007669"/>
    <property type="project" value="TreeGrafter"/>
</dbReference>
<dbReference type="InterPro" id="IPR017853">
    <property type="entry name" value="GH"/>
</dbReference>
<dbReference type="InterPro" id="IPR026891">
    <property type="entry name" value="Fn3-like"/>
</dbReference>
<dbReference type="SUPFAM" id="SSF52279">
    <property type="entry name" value="Beta-D-glucan exohydrolase, C-terminal domain"/>
    <property type="match status" value="1"/>
</dbReference>
<feature type="chain" id="PRO_5043530312" description="beta-glucosidase" evidence="9">
    <location>
        <begin position="21"/>
        <end position="787"/>
    </location>
</feature>
<dbReference type="EC" id="3.2.1.21" evidence="3"/>
<dbReference type="SUPFAM" id="SSF51445">
    <property type="entry name" value="(Trans)glycosidases"/>
    <property type="match status" value="1"/>
</dbReference>
<dbReference type="PRINTS" id="PR00133">
    <property type="entry name" value="GLHYDRLASE3"/>
</dbReference>
<evidence type="ECO:0000256" key="3">
    <source>
        <dbReference type="ARBA" id="ARBA00012744"/>
    </source>
</evidence>
<dbReference type="InterPro" id="IPR036881">
    <property type="entry name" value="Glyco_hydro_3_C_sf"/>
</dbReference>
<dbReference type="Pfam" id="PF01915">
    <property type="entry name" value="Glyco_hydro_3_C"/>
    <property type="match status" value="1"/>
</dbReference>
<evidence type="ECO:0000256" key="4">
    <source>
        <dbReference type="ARBA" id="ARBA00022801"/>
    </source>
</evidence>
<dbReference type="Gene3D" id="2.60.40.10">
    <property type="entry name" value="Immunoglobulins"/>
    <property type="match status" value="1"/>
</dbReference>
<dbReference type="FunFam" id="3.40.50.1700:FF:000009">
    <property type="entry name" value="Periplasmic beta-glucosidase"/>
    <property type="match status" value="1"/>
</dbReference>
<comment type="catalytic activity">
    <reaction evidence="1">
        <text>Hydrolysis of terminal, non-reducing beta-D-glucosyl residues with release of beta-D-glucose.</text>
        <dbReference type="EC" id="3.2.1.21"/>
    </reaction>
</comment>
<evidence type="ECO:0000256" key="2">
    <source>
        <dbReference type="ARBA" id="ARBA00005336"/>
    </source>
</evidence>
<evidence type="ECO:0000256" key="5">
    <source>
        <dbReference type="ARBA" id="ARBA00023180"/>
    </source>
</evidence>
<evidence type="ECO:0000256" key="9">
    <source>
        <dbReference type="SAM" id="SignalP"/>
    </source>
</evidence>
<keyword evidence="4" id="KW-0378">Hydrolase</keyword>
<keyword evidence="5" id="KW-0325">Glycoprotein</keyword>
<dbReference type="InterPro" id="IPR002772">
    <property type="entry name" value="Glyco_hydro_3_C"/>
</dbReference>
<dbReference type="InterPro" id="IPR051915">
    <property type="entry name" value="Cellulose_Degrad_GH3"/>
</dbReference>
<accession>A0AAV9WVH2</accession>
<reference evidence="11 12" key="1">
    <citation type="submission" date="2019-10" db="EMBL/GenBank/DDBJ databases">
        <authorList>
            <person name="Palmer J.M."/>
        </authorList>
    </citation>
    <scope>NUCLEOTIDE SEQUENCE [LARGE SCALE GENOMIC DNA]</scope>
    <source>
        <strain evidence="11 12">TWF694</strain>
    </source>
</reference>
<evidence type="ECO:0000313" key="11">
    <source>
        <dbReference type="EMBL" id="KAK6526350.1"/>
    </source>
</evidence>
<evidence type="ECO:0000313" key="12">
    <source>
        <dbReference type="Proteomes" id="UP001365542"/>
    </source>
</evidence>
<dbReference type="Gene3D" id="3.20.20.300">
    <property type="entry name" value="Glycoside hydrolase, family 3, N-terminal domain"/>
    <property type="match status" value="1"/>
</dbReference>
<comment type="similarity">
    <text evidence="2">Belongs to the glycosyl hydrolase 3 family.</text>
</comment>
<dbReference type="EMBL" id="JAVHJO010000016">
    <property type="protein sequence ID" value="KAK6526350.1"/>
    <property type="molecule type" value="Genomic_DNA"/>
</dbReference>
<evidence type="ECO:0000256" key="8">
    <source>
        <dbReference type="ARBA" id="ARBA00023326"/>
    </source>
</evidence>
<keyword evidence="9" id="KW-0732">Signal</keyword>
<dbReference type="InterPro" id="IPR013783">
    <property type="entry name" value="Ig-like_fold"/>
</dbReference>
<dbReference type="FunFam" id="2.60.40.10:FF:000495">
    <property type="entry name" value="Periplasmic beta-glucosidase"/>
    <property type="match status" value="1"/>
</dbReference>
<gene>
    <name evidence="11" type="ORF">TWF694_004949</name>
</gene>
<name>A0AAV9WVH2_9PEZI</name>
<dbReference type="InterPro" id="IPR036962">
    <property type="entry name" value="Glyco_hydro_3_N_sf"/>
</dbReference>
<dbReference type="Proteomes" id="UP001365542">
    <property type="component" value="Unassembled WGS sequence"/>
</dbReference>
<keyword evidence="6" id="KW-0119">Carbohydrate metabolism</keyword>
<keyword evidence="8" id="KW-0624">Polysaccharide degradation</keyword>